<organism evidence="1 2">
    <name type="scientific">Eumeta variegata</name>
    <name type="common">Bagworm moth</name>
    <name type="synonym">Eumeta japonica</name>
    <dbReference type="NCBI Taxonomy" id="151549"/>
    <lineage>
        <taxon>Eukaryota</taxon>
        <taxon>Metazoa</taxon>
        <taxon>Ecdysozoa</taxon>
        <taxon>Arthropoda</taxon>
        <taxon>Hexapoda</taxon>
        <taxon>Insecta</taxon>
        <taxon>Pterygota</taxon>
        <taxon>Neoptera</taxon>
        <taxon>Endopterygota</taxon>
        <taxon>Lepidoptera</taxon>
        <taxon>Glossata</taxon>
        <taxon>Ditrysia</taxon>
        <taxon>Tineoidea</taxon>
        <taxon>Psychidae</taxon>
        <taxon>Oiketicinae</taxon>
        <taxon>Eumeta</taxon>
    </lineage>
</organism>
<keyword evidence="2" id="KW-1185">Reference proteome</keyword>
<dbReference type="EMBL" id="BGZK01000169">
    <property type="protein sequence ID" value="GBP25053.1"/>
    <property type="molecule type" value="Genomic_DNA"/>
</dbReference>
<dbReference type="AlphaFoldDB" id="A0A4C1UEZ0"/>
<sequence length="135" mass="14478">MKVHAKITTKVGKTAQKNSVTLEKSVEDAAVSARCGRGRFVNIISTTKGARGAAYMHTRWGGPRAVVPAPFLSRSRPRASAGRFTAAAATLIPFYGFYEARLSSIAEHVKFRFYFHRNAASPLPAPATTAAPSIA</sequence>
<evidence type="ECO:0000313" key="2">
    <source>
        <dbReference type="Proteomes" id="UP000299102"/>
    </source>
</evidence>
<comment type="caution">
    <text evidence="1">The sequence shown here is derived from an EMBL/GenBank/DDBJ whole genome shotgun (WGS) entry which is preliminary data.</text>
</comment>
<name>A0A4C1UEZ0_EUMVA</name>
<evidence type="ECO:0000313" key="1">
    <source>
        <dbReference type="EMBL" id="GBP25053.1"/>
    </source>
</evidence>
<proteinExistence type="predicted"/>
<reference evidence="1 2" key="1">
    <citation type="journal article" date="2019" name="Commun. Biol.">
        <title>The bagworm genome reveals a unique fibroin gene that provides high tensile strength.</title>
        <authorList>
            <person name="Kono N."/>
            <person name="Nakamura H."/>
            <person name="Ohtoshi R."/>
            <person name="Tomita M."/>
            <person name="Numata K."/>
            <person name="Arakawa K."/>
        </authorList>
    </citation>
    <scope>NUCLEOTIDE SEQUENCE [LARGE SCALE GENOMIC DNA]</scope>
</reference>
<dbReference type="Proteomes" id="UP000299102">
    <property type="component" value="Unassembled WGS sequence"/>
</dbReference>
<accession>A0A4C1UEZ0</accession>
<gene>
    <name evidence="1" type="ORF">EVAR_19533_1</name>
</gene>
<protein>
    <submittedName>
        <fullName evidence="1">Uncharacterized protein</fullName>
    </submittedName>
</protein>